<dbReference type="NCBIfam" id="TIGR02622">
    <property type="entry name" value="CDP_4_6_dhtase"/>
    <property type="match status" value="1"/>
</dbReference>
<dbReference type="OrthoDB" id="9779041at2"/>
<dbReference type="InterPro" id="IPR016040">
    <property type="entry name" value="NAD(P)-bd_dom"/>
</dbReference>
<evidence type="ECO:0000259" key="1">
    <source>
        <dbReference type="Pfam" id="PF16363"/>
    </source>
</evidence>
<sequence length="367" mass="41080">MNTAFDIYKGKRVLVTGHTGFKGAWLTQWLLTLGAKVTGAALPPPTSPSLFNQLRLDADIEHRLGDIRDRDFVSQVVATSQPDFIFHLAAQPLVRLSYREPVETLSTNIMGTAHVLDAARQMEKNCAVVSITTDKCYENKEWVHSYREEDPVGGHDPYSASKGAAEIVIAAYRRSFFSHVENPVKLASARAGNVIGGGDWADDRIVPDSIRALARGEIIPVRNKISTRPWQHVLEPLSGYLTLGARLYQTPKNDASFSRYASAFNFGPPLSSNKTVADLVQEILRHWPGEWSDRSDQHAVHEATLLNLATDKAHHILHWQSRWDFPTTVRKTIEWYRDASSLSEPGDYQRLTISQIQDYAETATASF</sequence>
<dbReference type="Gene3D" id="3.90.25.10">
    <property type="entry name" value="UDP-galactose 4-epimerase, domain 1"/>
    <property type="match status" value="1"/>
</dbReference>
<feature type="domain" description="NAD(P)-binding" evidence="1">
    <location>
        <begin position="14"/>
        <end position="182"/>
    </location>
</feature>
<name>A0A146G407_TERSA</name>
<dbReference type="PANTHER" id="PTHR43000">
    <property type="entry name" value="DTDP-D-GLUCOSE 4,6-DEHYDRATASE-RELATED"/>
    <property type="match status" value="1"/>
</dbReference>
<dbReference type="SUPFAM" id="SSF51735">
    <property type="entry name" value="NAD(P)-binding Rossmann-fold domains"/>
    <property type="match status" value="1"/>
</dbReference>
<accession>A0A146G407</accession>
<dbReference type="InParanoid" id="A0A146G407"/>
<dbReference type="Gene3D" id="3.40.50.720">
    <property type="entry name" value="NAD(P)-binding Rossmann-like Domain"/>
    <property type="match status" value="1"/>
</dbReference>
<proteinExistence type="predicted"/>
<dbReference type="Pfam" id="PF16363">
    <property type="entry name" value="GDP_Man_Dehyd"/>
    <property type="match status" value="1"/>
</dbReference>
<comment type="caution">
    <text evidence="2">The sequence shown here is derived from an EMBL/GenBank/DDBJ whole genome shotgun (WGS) entry which is preliminary data.</text>
</comment>
<protein>
    <submittedName>
        <fullName evidence="2">CDP-glucose 4,6-dehydratase</fullName>
    </submittedName>
</protein>
<evidence type="ECO:0000313" key="2">
    <source>
        <dbReference type="EMBL" id="GAT31767.1"/>
    </source>
</evidence>
<dbReference type="CDD" id="cd05252">
    <property type="entry name" value="CDP_GD_SDR_e"/>
    <property type="match status" value="1"/>
</dbReference>
<dbReference type="Proteomes" id="UP000076023">
    <property type="component" value="Unassembled WGS sequence"/>
</dbReference>
<keyword evidence="3" id="KW-1185">Reference proteome</keyword>
<dbReference type="RefSeq" id="WP_075077651.1">
    <property type="nucleotide sequence ID" value="NZ_BDCO01000002.1"/>
</dbReference>
<gene>
    <name evidence="2" type="ORF">TSACC_2161</name>
</gene>
<dbReference type="InterPro" id="IPR036291">
    <property type="entry name" value="NAD(P)-bd_dom_sf"/>
</dbReference>
<dbReference type="InterPro" id="IPR013445">
    <property type="entry name" value="CDP_4_6_deHydtase"/>
</dbReference>
<dbReference type="STRING" id="690879.TSACC_2161"/>
<dbReference type="EMBL" id="BDCO01000002">
    <property type="protein sequence ID" value="GAT31767.1"/>
    <property type="molecule type" value="Genomic_DNA"/>
</dbReference>
<dbReference type="AlphaFoldDB" id="A0A146G407"/>
<organism evidence="2 3">
    <name type="scientific">Terrimicrobium sacchariphilum</name>
    <dbReference type="NCBI Taxonomy" id="690879"/>
    <lineage>
        <taxon>Bacteria</taxon>
        <taxon>Pseudomonadati</taxon>
        <taxon>Verrucomicrobiota</taxon>
        <taxon>Terrimicrobiia</taxon>
        <taxon>Terrimicrobiales</taxon>
        <taxon>Terrimicrobiaceae</taxon>
        <taxon>Terrimicrobium</taxon>
    </lineage>
</organism>
<reference evidence="3" key="1">
    <citation type="journal article" date="2017" name="Genome Announc.">
        <title>Draft Genome Sequence of Terrimicrobium sacchariphilum NM-5T, a Facultative Anaerobic Soil Bacterium of the Class Spartobacteria.</title>
        <authorList>
            <person name="Qiu Y.L."/>
            <person name="Tourlousse D.M."/>
            <person name="Matsuura N."/>
            <person name="Ohashi A."/>
            <person name="Sekiguchi Y."/>
        </authorList>
    </citation>
    <scope>NUCLEOTIDE SEQUENCE [LARGE SCALE GENOMIC DNA]</scope>
    <source>
        <strain evidence="3">NM-5</strain>
    </source>
</reference>
<evidence type="ECO:0000313" key="3">
    <source>
        <dbReference type="Proteomes" id="UP000076023"/>
    </source>
</evidence>